<gene>
    <name evidence="1" type="ORF">GCM10007890_11580</name>
</gene>
<proteinExistence type="predicted"/>
<comment type="caution">
    <text evidence="1">The sequence shown here is derived from an EMBL/GenBank/DDBJ whole genome shotgun (WGS) entry which is preliminary data.</text>
</comment>
<organism evidence="1 2">
    <name type="scientific">Methylobacterium tardum</name>
    <dbReference type="NCBI Taxonomy" id="374432"/>
    <lineage>
        <taxon>Bacteria</taxon>
        <taxon>Pseudomonadati</taxon>
        <taxon>Pseudomonadota</taxon>
        <taxon>Alphaproteobacteria</taxon>
        <taxon>Hyphomicrobiales</taxon>
        <taxon>Methylobacteriaceae</taxon>
        <taxon>Methylobacterium</taxon>
    </lineage>
</organism>
<evidence type="ECO:0000313" key="2">
    <source>
        <dbReference type="Proteomes" id="UP001157440"/>
    </source>
</evidence>
<sequence length="142" mass="14307">MRTWVAVGVACLTLVGSINVAEARARMRLSFGRTVAPQRPVMPAPTAAAAQTGSAGRIGYRPAITITPGQAAVAAAATTVPLASSGDATAGADLTARIEPSAVPPVPASPRIREVRAVAPPCEAGKRVGGVEHEDAGFCLIN</sequence>
<reference evidence="2" key="1">
    <citation type="journal article" date="2019" name="Int. J. Syst. Evol. Microbiol.">
        <title>The Global Catalogue of Microorganisms (GCM) 10K type strain sequencing project: providing services to taxonomists for standard genome sequencing and annotation.</title>
        <authorList>
            <consortium name="The Broad Institute Genomics Platform"/>
            <consortium name="The Broad Institute Genome Sequencing Center for Infectious Disease"/>
            <person name="Wu L."/>
            <person name="Ma J."/>
        </authorList>
    </citation>
    <scope>NUCLEOTIDE SEQUENCE [LARGE SCALE GENOMIC DNA]</scope>
    <source>
        <strain evidence="2">NBRC 103632</strain>
    </source>
</reference>
<dbReference type="RefSeq" id="WP_238196890.1">
    <property type="nucleotide sequence ID" value="NZ_BPQZ01000014.1"/>
</dbReference>
<dbReference type="EMBL" id="BSPL01000010">
    <property type="protein sequence ID" value="GLS69146.1"/>
    <property type="molecule type" value="Genomic_DNA"/>
</dbReference>
<dbReference type="AlphaFoldDB" id="A0AA37WQD6"/>
<keyword evidence="2" id="KW-1185">Reference proteome</keyword>
<accession>A0AA37WQD6</accession>
<evidence type="ECO:0000313" key="1">
    <source>
        <dbReference type="EMBL" id="GLS69146.1"/>
    </source>
</evidence>
<name>A0AA37WQD6_9HYPH</name>
<protein>
    <submittedName>
        <fullName evidence="1">Uncharacterized protein</fullName>
    </submittedName>
</protein>
<dbReference type="Proteomes" id="UP001157440">
    <property type="component" value="Unassembled WGS sequence"/>
</dbReference>